<protein>
    <submittedName>
        <fullName evidence="1">Uncharacterized protein</fullName>
    </submittedName>
</protein>
<dbReference type="AlphaFoldDB" id="A0AAD6Z4Z6"/>
<evidence type="ECO:0000313" key="2">
    <source>
        <dbReference type="Proteomes" id="UP001218218"/>
    </source>
</evidence>
<comment type="caution">
    <text evidence="1">The sequence shown here is derived from an EMBL/GenBank/DDBJ whole genome shotgun (WGS) entry which is preliminary data.</text>
</comment>
<reference evidence="1" key="1">
    <citation type="submission" date="2023-03" db="EMBL/GenBank/DDBJ databases">
        <title>Massive genome expansion in bonnet fungi (Mycena s.s.) driven by repeated elements and novel gene families across ecological guilds.</title>
        <authorList>
            <consortium name="Lawrence Berkeley National Laboratory"/>
            <person name="Harder C.B."/>
            <person name="Miyauchi S."/>
            <person name="Viragh M."/>
            <person name="Kuo A."/>
            <person name="Thoen E."/>
            <person name="Andreopoulos B."/>
            <person name="Lu D."/>
            <person name="Skrede I."/>
            <person name="Drula E."/>
            <person name="Henrissat B."/>
            <person name="Morin E."/>
            <person name="Kohler A."/>
            <person name="Barry K."/>
            <person name="LaButti K."/>
            <person name="Morin E."/>
            <person name="Salamov A."/>
            <person name="Lipzen A."/>
            <person name="Mereny Z."/>
            <person name="Hegedus B."/>
            <person name="Baldrian P."/>
            <person name="Stursova M."/>
            <person name="Weitz H."/>
            <person name="Taylor A."/>
            <person name="Grigoriev I.V."/>
            <person name="Nagy L.G."/>
            <person name="Martin F."/>
            <person name="Kauserud H."/>
        </authorList>
    </citation>
    <scope>NUCLEOTIDE SEQUENCE</scope>
    <source>
        <strain evidence="1">CBHHK002</strain>
    </source>
</reference>
<dbReference type="Proteomes" id="UP001218218">
    <property type="component" value="Unassembled WGS sequence"/>
</dbReference>
<dbReference type="EMBL" id="JARIHO010000089">
    <property type="protein sequence ID" value="KAJ7307060.1"/>
    <property type="molecule type" value="Genomic_DNA"/>
</dbReference>
<keyword evidence="2" id="KW-1185">Reference proteome</keyword>
<proteinExistence type="predicted"/>
<gene>
    <name evidence="1" type="ORF">DFH08DRAFT_824329</name>
</gene>
<accession>A0AAD6Z4Z6</accession>
<name>A0AAD6Z4Z6_9AGAR</name>
<sequence>MLWPKSRTCVLSRPSATAHGHRNTGLPQARAIWPAERGLESRGDVCASGKPDCCQVLSSAIKRCIAPIVTFGYAGDILPAVALPGKFYSQVDVGRLKTQFYAPFADFTRFDVSQTWYRVEQVNGGQARKRRIANQPETVRFQRCNHTFCGLACRDMKPGSSLGVTLRLIRHKNDASESKRCKEAGSTSSLEWLYSGTSTAKTRHTGNCQVLEDPTLMTTH</sequence>
<organism evidence="1 2">
    <name type="scientific">Mycena albidolilacea</name>
    <dbReference type="NCBI Taxonomy" id="1033008"/>
    <lineage>
        <taxon>Eukaryota</taxon>
        <taxon>Fungi</taxon>
        <taxon>Dikarya</taxon>
        <taxon>Basidiomycota</taxon>
        <taxon>Agaricomycotina</taxon>
        <taxon>Agaricomycetes</taxon>
        <taxon>Agaricomycetidae</taxon>
        <taxon>Agaricales</taxon>
        <taxon>Marasmiineae</taxon>
        <taxon>Mycenaceae</taxon>
        <taxon>Mycena</taxon>
    </lineage>
</organism>
<evidence type="ECO:0000313" key="1">
    <source>
        <dbReference type="EMBL" id="KAJ7307060.1"/>
    </source>
</evidence>